<gene>
    <name evidence="1" type="ORF">Sjap_003878</name>
</gene>
<sequence>MLLAMWWFGGGGVELRSSDELLLAGWSLGARTNCKSSSSEKGDDIHVVSPLPLPLPNSI</sequence>
<proteinExistence type="predicted"/>
<evidence type="ECO:0000313" key="2">
    <source>
        <dbReference type="Proteomes" id="UP001417504"/>
    </source>
</evidence>
<dbReference type="Proteomes" id="UP001417504">
    <property type="component" value="Unassembled WGS sequence"/>
</dbReference>
<keyword evidence="2" id="KW-1185">Reference proteome</keyword>
<evidence type="ECO:0000313" key="1">
    <source>
        <dbReference type="EMBL" id="KAK9156398.1"/>
    </source>
</evidence>
<name>A0AAP0PU02_9MAGN</name>
<reference evidence="1 2" key="1">
    <citation type="submission" date="2024-01" db="EMBL/GenBank/DDBJ databases">
        <title>Genome assemblies of Stephania.</title>
        <authorList>
            <person name="Yang L."/>
        </authorList>
    </citation>
    <scope>NUCLEOTIDE SEQUENCE [LARGE SCALE GENOMIC DNA]</scope>
    <source>
        <strain evidence="1">QJT</strain>
        <tissue evidence="1">Leaf</tissue>
    </source>
</reference>
<protein>
    <submittedName>
        <fullName evidence="1">Uncharacterized protein</fullName>
    </submittedName>
</protein>
<accession>A0AAP0PU02</accession>
<dbReference type="AlphaFoldDB" id="A0AAP0PU02"/>
<comment type="caution">
    <text evidence="1">The sequence shown here is derived from an EMBL/GenBank/DDBJ whole genome shotgun (WGS) entry which is preliminary data.</text>
</comment>
<organism evidence="1 2">
    <name type="scientific">Stephania japonica</name>
    <dbReference type="NCBI Taxonomy" id="461633"/>
    <lineage>
        <taxon>Eukaryota</taxon>
        <taxon>Viridiplantae</taxon>
        <taxon>Streptophyta</taxon>
        <taxon>Embryophyta</taxon>
        <taxon>Tracheophyta</taxon>
        <taxon>Spermatophyta</taxon>
        <taxon>Magnoliopsida</taxon>
        <taxon>Ranunculales</taxon>
        <taxon>Menispermaceae</taxon>
        <taxon>Menispermoideae</taxon>
        <taxon>Cissampelideae</taxon>
        <taxon>Stephania</taxon>
    </lineage>
</organism>
<dbReference type="EMBL" id="JBBNAE010000001">
    <property type="protein sequence ID" value="KAK9156398.1"/>
    <property type="molecule type" value="Genomic_DNA"/>
</dbReference>